<dbReference type="RefSeq" id="WP_369312257.1">
    <property type="nucleotide sequence ID" value="NZ_JBEHZE010000001.1"/>
</dbReference>
<keyword evidence="2" id="KW-0378">Hydrolase</keyword>
<comment type="caution">
    <text evidence="2">The sequence shown here is derived from an EMBL/GenBank/DDBJ whole genome shotgun (WGS) entry which is preliminary data.</text>
</comment>
<organism evidence="2 3">
    <name type="scientific">Hyphococcus lacteus</name>
    <dbReference type="NCBI Taxonomy" id="3143536"/>
    <lineage>
        <taxon>Bacteria</taxon>
        <taxon>Pseudomonadati</taxon>
        <taxon>Pseudomonadota</taxon>
        <taxon>Alphaproteobacteria</taxon>
        <taxon>Parvularculales</taxon>
        <taxon>Parvularculaceae</taxon>
        <taxon>Hyphococcus</taxon>
    </lineage>
</organism>
<dbReference type="PANTHER" id="PTHR42850">
    <property type="entry name" value="METALLOPHOSPHOESTERASE"/>
    <property type="match status" value="1"/>
</dbReference>
<sequence>MLGKIFKREKSDAAAPEGKRIYAIGDIHGCADMLATLLDSISEDVAENTNDFADATLVFLGDYIDRGPDSRAVIDRLLELKKSDAEAIFLKGNHEASMLDFLDAPEDLYQWLEWGGEETLESYGIDPIGKTPTALAAELREQMPVDHLRFFKSLSLSHIEGAYLFVHAGLRPGVPLKEQDPMDLMWIRKRFHNTPPAERPDHVVVHGHHPEDKPIDAGWRIAVDTGACYGGMLTAVVLEGTTRRFITIKAD</sequence>
<evidence type="ECO:0000313" key="3">
    <source>
        <dbReference type="Proteomes" id="UP001560685"/>
    </source>
</evidence>
<keyword evidence="3" id="KW-1185">Reference proteome</keyword>
<dbReference type="InterPro" id="IPR029052">
    <property type="entry name" value="Metallo-depent_PP-like"/>
</dbReference>
<dbReference type="Proteomes" id="UP001560685">
    <property type="component" value="Unassembled WGS sequence"/>
</dbReference>
<dbReference type="EMBL" id="JBEHZE010000001">
    <property type="protein sequence ID" value="MEX6632331.1"/>
    <property type="molecule type" value="Genomic_DNA"/>
</dbReference>
<dbReference type="Gene3D" id="3.60.21.10">
    <property type="match status" value="1"/>
</dbReference>
<dbReference type="InterPro" id="IPR004843">
    <property type="entry name" value="Calcineurin-like_PHP"/>
</dbReference>
<dbReference type="SUPFAM" id="SSF56300">
    <property type="entry name" value="Metallo-dependent phosphatases"/>
    <property type="match status" value="1"/>
</dbReference>
<dbReference type="EC" id="3.1.-.-" evidence="2"/>
<reference evidence="2 3" key="1">
    <citation type="submission" date="2024-05" db="EMBL/GenBank/DDBJ databases">
        <title>Three bacterial strains, DH-69, EH-24, and ECK-19 isolated from coastal sediments.</title>
        <authorList>
            <person name="Ye Y.-Q."/>
            <person name="Du Z.-J."/>
        </authorList>
    </citation>
    <scope>NUCLEOTIDE SEQUENCE [LARGE SCALE GENOMIC DNA]</scope>
    <source>
        <strain evidence="2 3">ECK-19</strain>
    </source>
</reference>
<feature type="domain" description="Calcineurin-like phosphoesterase" evidence="1">
    <location>
        <begin position="20"/>
        <end position="212"/>
    </location>
</feature>
<gene>
    <name evidence="2" type="ORF">ABFZ84_02110</name>
</gene>
<dbReference type="GO" id="GO:0016787">
    <property type="term" value="F:hydrolase activity"/>
    <property type="evidence" value="ECO:0007669"/>
    <property type="project" value="UniProtKB-KW"/>
</dbReference>
<dbReference type="InterPro" id="IPR050126">
    <property type="entry name" value="Ap4A_hydrolase"/>
</dbReference>
<accession>A0ABV3Z0L1</accession>
<protein>
    <submittedName>
        <fullName evidence="2">Metallophosphoesterase family protein</fullName>
        <ecNumber evidence="2">3.1.-.-</ecNumber>
    </submittedName>
</protein>
<dbReference type="Pfam" id="PF00149">
    <property type="entry name" value="Metallophos"/>
    <property type="match status" value="1"/>
</dbReference>
<proteinExistence type="predicted"/>
<name>A0ABV3Z0L1_9PROT</name>
<evidence type="ECO:0000259" key="1">
    <source>
        <dbReference type="Pfam" id="PF00149"/>
    </source>
</evidence>
<dbReference type="CDD" id="cd00144">
    <property type="entry name" value="MPP_PPP_family"/>
    <property type="match status" value="1"/>
</dbReference>
<evidence type="ECO:0000313" key="2">
    <source>
        <dbReference type="EMBL" id="MEX6632331.1"/>
    </source>
</evidence>
<dbReference type="PANTHER" id="PTHR42850:SF4">
    <property type="entry name" value="ZINC-DEPENDENT ENDOPOLYPHOSPHATASE"/>
    <property type="match status" value="1"/>
</dbReference>